<dbReference type="Gene3D" id="4.10.81.10">
    <property type="entry name" value="Cytochrome c oxidase, subunit 8"/>
    <property type="match status" value="1"/>
</dbReference>
<reference evidence="11" key="4">
    <citation type="submission" date="2025-08" db="UniProtKB">
        <authorList>
            <consortium name="Ensembl"/>
        </authorList>
    </citation>
    <scope>IDENTIFICATION</scope>
</reference>
<dbReference type="Pfam" id="PF02285">
    <property type="entry name" value="COX8"/>
    <property type="match status" value="1"/>
</dbReference>
<evidence type="ECO:0000256" key="5">
    <source>
        <dbReference type="ARBA" id="ARBA00022792"/>
    </source>
</evidence>
<dbReference type="InterPro" id="IPR036548">
    <property type="entry name" value="Cyt_c_oxidase_su8_sf"/>
</dbReference>
<evidence type="ECO:0000313" key="11">
    <source>
        <dbReference type="Ensembl" id="ENSCMIP00000008620.1"/>
    </source>
</evidence>
<keyword evidence="12" id="KW-1185">Reference proteome</keyword>
<dbReference type="GO" id="GO:0005743">
    <property type="term" value="C:mitochondrial inner membrane"/>
    <property type="evidence" value="ECO:0007669"/>
    <property type="project" value="UniProtKB-SubCell"/>
</dbReference>
<evidence type="ECO:0000256" key="8">
    <source>
        <dbReference type="ARBA" id="ARBA00023128"/>
    </source>
</evidence>
<dbReference type="GeneTree" id="ENSGT01140000282622"/>
<dbReference type="GO" id="GO:0006123">
    <property type="term" value="P:mitochondrial electron transport, cytochrome c to oxygen"/>
    <property type="evidence" value="ECO:0007669"/>
    <property type="project" value="InterPro"/>
</dbReference>
<comment type="subcellular location">
    <subcellularLocation>
        <location evidence="1">Mitochondrion inner membrane</location>
        <topology evidence="1">Single-pass membrane protein</topology>
    </subcellularLocation>
</comment>
<accession>A0A4W3GZX5</accession>
<keyword evidence="9 10" id="KW-0472">Membrane</keyword>
<evidence type="ECO:0000256" key="10">
    <source>
        <dbReference type="SAM" id="Phobius"/>
    </source>
</evidence>
<dbReference type="AlphaFoldDB" id="A0A4W3GZX5"/>
<dbReference type="InterPro" id="IPR003205">
    <property type="entry name" value="Cyt_c_oxidase_su8"/>
</dbReference>
<dbReference type="UniPathway" id="UPA00705"/>
<keyword evidence="4 10" id="KW-0812">Transmembrane</keyword>
<evidence type="ECO:0000256" key="2">
    <source>
        <dbReference type="ARBA" id="ARBA00004673"/>
    </source>
</evidence>
<evidence type="ECO:0000256" key="7">
    <source>
        <dbReference type="ARBA" id="ARBA00022989"/>
    </source>
</evidence>
<reference evidence="12" key="1">
    <citation type="journal article" date="2006" name="Science">
        <title>Ancient noncoding elements conserved in the human genome.</title>
        <authorList>
            <person name="Venkatesh B."/>
            <person name="Kirkness E.F."/>
            <person name="Loh Y.H."/>
            <person name="Halpern A.L."/>
            <person name="Lee A.P."/>
            <person name="Johnson J."/>
            <person name="Dandona N."/>
            <person name="Viswanathan L.D."/>
            <person name="Tay A."/>
            <person name="Venter J.C."/>
            <person name="Strausberg R.L."/>
            <person name="Brenner S."/>
        </authorList>
    </citation>
    <scope>NUCLEOTIDE SEQUENCE [LARGE SCALE GENOMIC DNA]</scope>
</reference>
<reference evidence="12" key="2">
    <citation type="journal article" date="2007" name="PLoS Biol.">
        <title>Survey sequencing and comparative analysis of the elephant shark (Callorhinchus milii) genome.</title>
        <authorList>
            <person name="Venkatesh B."/>
            <person name="Kirkness E.F."/>
            <person name="Loh Y.H."/>
            <person name="Halpern A.L."/>
            <person name="Lee A.P."/>
            <person name="Johnson J."/>
            <person name="Dandona N."/>
            <person name="Viswanathan L.D."/>
            <person name="Tay A."/>
            <person name="Venter J.C."/>
            <person name="Strausberg R.L."/>
            <person name="Brenner S."/>
        </authorList>
    </citation>
    <scope>NUCLEOTIDE SEQUENCE [LARGE SCALE GENOMIC DNA]</scope>
</reference>
<protein>
    <submittedName>
        <fullName evidence="11">Uncharacterized protein</fullName>
    </submittedName>
</protein>
<dbReference type="SUPFAM" id="SSF81431">
    <property type="entry name" value="Mitochondrial cytochrome c oxidase subunit VIIIb (aka IX)"/>
    <property type="match status" value="1"/>
</dbReference>
<dbReference type="InParanoid" id="A0A4W3GZX5"/>
<feature type="transmembrane region" description="Helical" evidence="10">
    <location>
        <begin position="86"/>
        <end position="107"/>
    </location>
</feature>
<evidence type="ECO:0000256" key="9">
    <source>
        <dbReference type="ARBA" id="ARBA00023136"/>
    </source>
</evidence>
<keyword evidence="5" id="KW-0999">Mitochondrion inner membrane</keyword>
<sequence>MSLIKNSLRSTVLRNRLHTVSSCGRSVRNKTPATSSIIQSREDREVGAMSAVLRGLLGRGRAVGKENWIQKANIYGNPPTEKIGPFASMVCLSVFAVTILGPAGWVLHHVPEYRKRE</sequence>
<evidence type="ECO:0000256" key="4">
    <source>
        <dbReference type="ARBA" id="ARBA00022692"/>
    </source>
</evidence>
<comment type="pathway">
    <text evidence="2">Energy metabolism; oxidative phosphorylation.</text>
</comment>
<dbReference type="STRING" id="7868.ENSCMIP00000008620"/>
<dbReference type="Ensembl" id="ENSCMIT00000008864.1">
    <property type="protein sequence ID" value="ENSCMIP00000008620.1"/>
    <property type="gene ID" value="ENSCMIG00000004619.1"/>
</dbReference>
<dbReference type="PANTHER" id="PTHR16717:SF7">
    <property type="entry name" value="CYTOCHROME C OXIDASE SUBUNIT 8A, MITOCHONDRIAL-LIKE"/>
    <property type="match status" value="1"/>
</dbReference>
<keyword evidence="7 10" id="KW-1133">Transmembrane helix</keyword>
<evidence type="ECO:0000256" key="3">
    <source>
        <dbReference type="ARBA" id="ARBA00010117"/>
    </source>
</evidence>
<reference evidence="12" key="3">
    <citation type="journal article" date="2014" name="Nature">
        <title>Elephant shark genome provides unique insights into gnathostome evolution.</title>
        <authorList>
            <consortium name="International Elephant Shark Genome Sequencing Consortium"/>
            <person name="Venkatesh B."/>
            <person name="Lee A.P."/>
            <person name="Ravi V."/>
            <person name="Maurya A.K."/>
            <person name="Lian M.M."/>
            <person name="Swann J.B."/>
            <person name="Ohta Y."/>
            <person name="Flajnik M.F."/>
            <person name="Sutoh Y."/>
            <person name="Kasahara M."/>
            <person name="Hoon S."/>
            <person name="Gangu V."/>
            <person name="Roy S.W."/>
            <person name="Irimia M."/>
            <person name="Korzh V."/>
            <person name="Kondrychyn I."/>
            <person name="Lim Z.W."/>
            <person name="Tay B.H."/>
            <person name="Tohari S."/>
            <person name="Kong K.W."/>
            <person name="Ho S."/>
            <person name="Lorente-Galdos B."/>
            <person name="Quilez J."/>
            <person name="Marques-Bonet T."/>
            <person name="Raney B.J."/>
            <person name="Ingham P.W."/>
            <person name="Tay A."/>
            <person name="Hillier L.W."/>
            <person name="Minx P."/>
            <person name="Boehm T."/>
            <person name="Wilson R.K."/>
            <person name="Brenner S."/>
            <person name="Warren W.C."/>
        </authorList>
    </citation>
    <scope>NUCLEOTIDE SEQUENCE [LARGE SCALE GENOMIC DNA]</scope>
</reference>
<organism evidence="11 12">
    <name type="scientific">Callorhinchus milii</name>
    <name type="common">Ghost shark</name>
    <dbReference type="NCBI Taxonomy" id="7868"/>
    <lineage>
        <taxon>Eukaryota</taxon>
        <taxon>Metazoa</taxon>
        <taxon>Chordata</taxon>
        <taxon>Craniata</taxon>
        <taxon>Vertebrata</taxon>
        <taxon>Chondrichthyes</taxon>
        <taxon>Holocephali</taxon>
        <taxon>Chimaeriformes</taxon>
        <taxon>Callorhinchidae</taxon>
        <taxon>Callorhinchus</taxon>
    </lineage>
</organism>
<reference evidence="11" key="5">
    <citation type="submission" date="2025-09" db="UniProtKB">
        <authorList>
            <consortium name="Ensembl"/>
        </authorList>
    </citation>
    <scope>IDENTIFICATION</scope>
</reference>
<evidence type="ECO:0000313" key="12">
    <source>
        <dbReference type="Proteomes" id="UP000314986"/>
    </source>
</evidence>
<evidence type="ECO:0000256" key="1">
    <source>
        <dbReference type="ARBA" id="ARBA00004434"/>
    </source>
</evidence>
<keyword evidence="6" id="KW-0809">Transit peptide</keyword>
<dbReference type="GO" id="GO:0045277">
    <property type="term" value="C:respiratory chain complex IV"/>
    <property type="evidence" value="ECO:0007669"/>
    <property type="project" value="InterPro"/>
</dbReference>
<evidence type="ECO:0000256" key="6">
    <source>
        <dbReference type="ARBA" id="ARBA00022946"/>
    </source>
</evidence>
<proteinExistence type="inferred from homology"/>
<dbReference type="Proteomes" id="UP000314986">
    <property type="component" value="Unassembled WGS sequence"/>
</dbReference>
<keyword evidence="8" id="KW-0496">Mitochondrion</keyword>
<name>A0A4W3GZX5_CALMI</name>
<dbReference type="PANTHER" id="PTHR16717">
    <property type="entry name" value="CYTOCHROME C OXIDASE POLYPEPTIDE VIII"/>
    <property type="match status" value="1"/>
</dbReference>
<comment type="similarity">
    <text evidence="3">Belongs to the cytochrome c oxidase VIII family.</text>
</comment>